<feature type="transmembrane region" description="Helical" evidence="2">
    <location>
        <begin position="183"/>
        <end position="209"/>
    </location>
</feature>
<gene>
    <name evidence="3" type="ORF">ACFOFO_06390</name>
</gene>
<feature type="transmembrane region" description="Helical" evidence="2">
    <location>
        <begin position="330"/>
        <end position="352"/>
    </location>
</feature>
<comment type="caution">
    <text evidence="3">The sequence shown here is derived from an EMBL/GenBank/DDBJ whole genome shotgun (WGS) entry which is preliminary data.</text>
</comment>
<keyword evidence="4" id="KW-1185">Reference proteome</keyword>
<dbReference type="PANTHER" id="PTHR40033:SF1">
    <property type="entry name" value="CITRATE-SODIUM SYMPORTER"/>
    <property type="match status" value="1"/>
</dbReference>
<keyword evidence="2" id="KW-1133">Transmembrane helix</keyword>
<feature type="transmembrane region" description="Helical" evidence="2">
    <location>
        <begin position="124"/>
        <end position="141"/>
    </location>
</feature>
<name>A0ABV7F0R3_9BURK</name>
<dbReference type="Pfam" id="PF03390">
    <property type="entry name" value="2HCT"/>
    <property type="match status" value="1"/>
</dbReference>
<keyword evidence="1" id="KW-0813">Transport</keyword>
<keyword evidence="1" id="KW-0769">Symport</keyword>
<feature type="transmembrane region" description="Helical" evidence="2">
    <location>
        <begin position="221"/>
        <end position="242"/>
    </location>
</feature>
<keyword evidence="2" id="KW-0812">Transmembrane</keyword>
<feature type="transmembrane region" description="Helical" evidence="2">
    <location>
        <begin position="364"/>
        <end position="384"/>
    </location>
</feature>
<evidence type="ECO:0000256" key="1">
    <source>
        <dbReference type="PIRNR" id="PIRNR005348"/>
    </source>
</evidence>
<feature type="transmembrane region" description="Helical" evidence="2">
    <location>
        <begin position="153"/>
        <end position="177"/>
    </location>
</feature>
<comment type="similarity">
    <text evidence="1">Belongs to the 2-hydroxycarboxylate transporter (2-HCT) (TC 2.A.24) family.</text>
</comment>
<dbReference type="PANTHER" id="PTHR40033">
    <property type="entry name" value="NA(+)-MALATE SYMPORTER"/>
    <property type="match status" value="1"/>
</dbReference>
<feature type="transmembrane region" description="Helical" evidence="2">
    <location>
        <begin position="35"/>
        <end position="55"/>
    </location>
</feature>
<feature type="transmembrane region" description="Helical" evidence="2">
    <location>
        <begin position="85"/>
        <end position="104"/>
    </location>
</feature>
<sequence length="449" mass="47898">MKAIPAEQLMPAKEEISNKFWPHGWWKLMEMRVGVVPLPVYLLLLALMAGFVATGKVPSDISVSIALLAVGGFSCAELGKRLPVIRNIGAAAIFATFIPSYLAYKHLLPDIVLKNVVDFTKSTNFLYLFIASIIVGSILSMDRAVLIKGFVKIFVPLAAGSVVAGIVGTAVGTALGLGAYHSFFYIVVPIMAGGVGEGAIPLSIGYSGILHQAQGDVFAQVLPPVMLGSLTAIMLAGMLNFVGKKYPHLTGDGRLQPGEHDELHPAQEEISGHMDVAHLAAAGITAISLYMFGLMCYKLFDFPAPVAMLFIAVIFKLSRAVSPQLEQGSFVVYKFFSTAVTYPLLFAIGVSMTPWDKLVSAFNVLNLITIVSTVATLMATGFVVGRWLNMYPIETAIVNACHSGQGGTGDVAILTAANRMQMMPFAQIATRIGGAIVVTLTLLVMSQLK</sequence>
<evidence type="ECO:0000313" key="3">
    <source>
        <dbReference type="EMBL" id="MFC3107590.1"/>
    </source>
</evidence>
<keyword evidence="1 2" id="KW-0472">Membrane</keyword>
<evidence type="ECO:0000256" key="2">
    <source>
        <dbReference type="SAM" id="Phobius"/>
    </source>
</evidence>
<feature type="transmembrane region" description="Helical" evidence="2">
    <location>
        <begin position="276"/>
        <end position="292"/>
    </location>
</feature>
<dbReference type="RefSeq" id="WP_390321746.1">
    <property type="nucleotide sequence ID" value="NZ_JBHRTP010000018.1"/>
</dbReference>
<dbReference type="Proteomes" id="UP001595530">
    <property type="component" value="Unassembled WGS sequence"/>
</dbReference>
<dbReference type="PIRSF" id="PIRSF005348">
    <property type="entry name" value="YxkH"/>
    <property type="match status" value="1"/>
</dbReference>
<proteinExistence type="inferred from homology"/>
<dbReference type="InterPro" id="IPR004679">
    <property type="entry name" value="2-OHcarboxylate_transport"/>
</dbReference>
<protein>
    <submittedName>
        <fullName evidence="3">2-hydroxycarboxylate transporter family protein</fullName>
    </submittedName>
</protein>
<accession>A0ABV7F0R3</accession>
<feature type="transmembrane region" description="Helical" evidence="2">
    <location>
        <begin position="299"/>
        <end position="318"/>
    </location>
</feature>
<evidence type="ECO:0000313" key="4">
    <source>
        <dbReference type="Proteomes" id="UP001595530"/>
    </source>
</evidence>
<dbReference type="EMBL" id="JBHRTP010000018">
    <property type="protein sequence ID" value="MFC3107590.1"/>
    <property type="molecule type" value="Genomic_DNA"/>
</dbReference>
<organism evidence="3 4">
    <name type="scientific">Undibacterium arcticum</name>
    <dbReference type="NCBI Taxonomy" id="1762892"/>
    <lineage>
        <taxon>Bacteria</taxon>
        <taxon>Pseudomonadati</taxon>
        <taxon>Pseudomonadota</taxon>
        <taxon>Betaproteobacteria</taxon>
        <taxon>Burkholderiales</taxon>
        <taxon>Oxalobacteraceae</taxon>
        <taxon>Undibacterium</taxon>
    </lineage>
</organism>
<feature type="transmembrane region" description="Helical" evidence="2">
    <location>
        <begin position="428"/>
        <end position="445"/>
    </location>
</feature>
<reference evidence="4" key="1">
    <citation type="journal article" date="2019" name="Int. J. Syst. Evol. Microbiol.">
        <title>The Global Catalogue of Microorganisms (GCM) 10K type strain sequencing project: providing services to taxonomists for standard genome sequencing and annotation.</title>
        <authorList>
            <consortium name="The Broad Institute Genomics Platform"/>
            <consortium name="The Broad Institute Genome Sequencing Center for Infectious Disease"/>
            <person name="Wu L."/>
            <person name="Ma J."/>
        </authorList>
    </citation>
    <scope>NUCLEOTIDE SEQUENCE [LARGE SCALE GENOMIC DNA]</scope>
    <source>
        <strain evidence="4">KCTC 42986</strain>
    </source>
</reference>